<dbReference type="InterPro" id="IPR001623">
    <property type="entry name" value="DnaJ_domain"/>
</dbReference>
<dbReference type="Pfam" id="PF00226">
    <property type="entry name" value="DnaJ"/>
    <property type="match status" value="1"/>
</dbReference>
<comment type="caution">
    <text evidence="2">The sequence shown here is derived from an EMBL/GenBank/DDBJ whole genome shotgun (WGS) entry which is preliminary data.</text>
</comment>
<evidence type="ECO:0000313" key="3">
    <source>
        <dbReference type="Proteomes" id="UP001054857"/>
    </source>
</evidence>
<reference evidence="2 3" key="1">
    <citation type="journal article" date="2021" name="Sci. Rep.">
        <title>Genome sequencing of the multicellular alga Astrephomene provides insights into convergent evolution of germ-soma differentiation.</title>
        <authorList>
            <person name="Yamashita S."/>
            <person name="Yamamoto K."/>
            <person name="Matsuzaki R."/>
            <person name="Suzuki S."/>
            <person name="Yamaguchi H."/>
            <person name="Hirooka S."/>
            <person name="Minakuchi Y."/>
            <person name="Miyagishima S."/>
            <person name="Kawachi M."/>
            <person name="Toyoda A."/>
            <person name="Nozaki H."/>
        </authorList>
    </citation>
    <scope>NUCLEOTIDE SEQUENCE [LARGE SCALE GENOMIC DNA]</scope>
    <source>
        <strain evidence="2 3">NIES-4017</strain>
    </source>
</reference>
<dbReference type="EMBL" id="BMAR01000007">
    <property type="protein sequence ID" value="GFR44131.1"/>
    <property type="molecule type" value="Genomic_DNA"/>
</dbReference>
<dbReference type="InterPro" id="IPR036869">
    <property type="entry name" value="J_dom_sf"/>
</dbReference>
<dbReference type="PROSITE" id="PS50076">
    <property type="entry name" value="DNAJ_2"/>
    <property type="match status" value="1"/>
</dbReference>
<dbReference type="AlphaFoldDB" id="A0AAD3DQN0"/>
<name>A0AAD3DQN0_9CHLO</name>
<dbReference type="CDD" id="cd06257">
    <property type="entry name" value="DnaJ"/>
    <property type="match status" value="1"/>
</dbReference>
<dbReference type="SUPFAM" id="SSF46565">
    <property type="entry name" value="Chaperone J-domain"/>
    <property type="match status" value="1"/>
</dbReference>
<protein>
    <recommendedName>
        <fullName evidence="1">J domain-containing protein</fullName>
    </recommendedName>
</protein>
<sequence length="231" mass="25660">MRGTVLPQTSRCKVTRAAAAPRRPVVVTCAFMAASRSLALGGKCPYRTLGVSYDADEEAIKVAFRRKAKQCHPDVCPTDPLATLAFLECQHAYQTLLDPEKRAKYDKTLLPRANCNQALSYLNARSCARHGISISRMAARGACTERPELYSTMLDLLQQVKSCAKNLEREIIAKDSTRPHSYGLHRSATFAPSITDGKLVVQESLECSEHECCEPWVYYAAQSEAATKRRF</sequence>
<dbReference type="SMART" id="SM00271">
    <property type="entry name" value="DnaJ"/>
    <property type="match status" value="1"/>
</dbReference>
<dbReference type="PRINTS" id="PR00625">
    <property type="entry name" value="JDOMAIN"/>
</dbReference>
<dbReference type="InterPro" id="IPR050817">
    <property type="entry name" value="DjlA_DnaK_co-chaperone"/>
</dbReference>
<organism evidence="2 3">
    <name type="scientific">Astrephomene gubernaculifera</name>
    <dbReference type="NCBI Taxonomy" id="47775"/>
    <lineage>
        <taxon>Eukaryota</taxon>
        <taxon>Viridiplantae</taxon>
        <taxon>Chlorophyta</taxon>
        <taxon>core chlorophytes</taxon>
        <taxon>Chlorophyceae</taxon>
        <taxon>CS clade</taxon>
        <taxon>Chlamydomonadales</taxon>
        <taxon>Astrephomenaceae</taxon>
        <taxon>Astrephomene</taxon>
    </lineage>
</organism>
<accession>A0AAD3DQN0</accession>
<keyword evidence="3" id="KW-1185">Reference proteome</keyword>
<proteinExistence type="predicted"/>
<evidence type="ECO:0000313" key="2">
    <source>
        <dbReference type="EMBL" id="GFR44131.1"/>
    </source>
</evidence>
<evidence type="ECO:0000259" key="1">
    <source>
        <dbReference type="PROSITE" id="PS50076"/>
    </source>
</evidence>
<dbReference type="Gene3D" id="1.10.287.110">
    <property type="entry name" value="DnaJ domain"/>
    <property type="match status" value="1"/>
</dbReference>
<dbReference type="PANTHER" id="PTHR24074">
    <property type="entry name" value="CO-CHAPERONE PROTEIN DJLA"/>
    <property type="match status" value="1"/>
</dbReference>
<dbReference type="Proteomes" id="UP001054857">
    <property type="component" value="Unassembled WGS sequence"/>
</dbReference>
<feature type="domain" description="J" evidence="1">
    <location>
        <begin position="44"/>
        <end position="109"/>
    </location>
</feature>
<gene>
    <name evidence="2" type="ORF">Agub_g5295</name>
</gene>